<dbReference type="Proteomes" id="UP000822688">
    <property type="component" value="Chromosome 5"/>
</dbReference>
<evidence type="ECO:0000313" key="2">
    <source>
        <dbReference type="EMBL" id="KAG0576839.1"/>
    </source>
</evidence>
<dbReference type="AlphaFoldDB" id="A0A8T0I1M9"/>
<dbReference type="Pfam" id="PF24840">
    <property type="entry name" value="NTF2_SigF"/>
    <property type="match status" value="1"/>
</dbReference>
<dbReference type="EMBL" id="CM026425">
    <property type="protein sequence ID" value="KAG0576839.1"/>
    <property type="molecule type" value="Genomic_DNA"/>
</dbReference>
<dbReference type="PANTHER" id="PTHR35393">
    <property type="entry name" value="CHROMOSOME 1, WHOLE GENOME SHOTGUN SEQUENCE"/>
    <property type="match status" value="1"/>
</dbReference>
<name>A0A8T0I1M9_CERPU</name>
<reference evidence="2" key="1">
    <citation type="submission" date="2020-06" db="EMBL/GenBank/DDBJ databases">
        <title>WGS assembly of Ceratodon purpureus strain R40.</title>
        <authorList>
            <person name="Carey S.B."/>
            <person name="Jenkins J."/>
            <person name="Shu S."/>
            <person name="Lovell J.T."/>
            <person name="Sreedasyam A."/>
            <person name="Maumus F."/>
            <person name="Tiley G.P."/>
            <person name="Fernandez-Pozo N."/>
            <person name="Barry K."/>
            <person name="Chen C."/>
            <person name="Wang M."/>
            <person name="Lipzen A."/>
            <person name="Daum C."/>
            <person name="Saski C.A."/>
            <person name="Payton A.C."/>
            <person name="Mcbreen J.C."/>
            <person name="Conrad R.E."/>
            <person name="Kollar L.M."/>
            <person name="Olsson S."/>
            <person name="Huttunen S."/>
            <person name="Landis J.B."/>
            <person name="Wickett N.J."/>
            <person name="Johnson M.G."/>
            <person name="Rensing S.A."/>
            <person name="Grimwood J."/>
            <person name="Schmutz J."/>
            <person name="Mcdaniel S.F."/>
        </authorList>
    </citation>
    <scope>NUCLEOTIDE SEQUENCE</scope>
    <source>
        <strain evidence="2">R40</strain>
    </source>
</reference>
<protein>
    <recommendedName>
        <fullName evidence="1">SigF-like NTF2-like domain-containing protein</fullName>
    </recommendedName>
</protein>
<keyword evidence="3" id="KW-1185">Reference proteome</keyword>
<dbReference type="PANTHER" id="PTHR35393:SF1">
    <property type="entry name" value="SNOAL-LIKE DOMAIN-CONTAINING PROTEIN"/>
    <property type="match status" value="1"/>
</dbReference>
<evidence type="ECO:0000313" key="3">
    <source>
        <dbReference type="Proteomes" id="UP000822688"/>
    </source>
</evidence>
<sequence>MEDPVREVEGVLRALVDKPTLRRQKETLEKYCTEDVEFYHLYINLNTGLKALIAVYQGAELFLNYSGVDFHKIVYDAHANALAIRMTVYIRPWLLLWRTTPLRFHVLLELEDAIVNGRKVKKIKVQRDYFIRSPILQLIPFLGEIYDSDTLRFFLGNTLALMNKFILWLVNLLSPS</sequence>
<feature type="domain" description="SigF-like NTF2-like" evidence="1">
    <location>
        <begin position="1"/>
        <end position="155"/>
    </location>
</feature>
<comment type="caution">
    <text evidence="2">The sequence shown here is derived from an EMBL/GenBank/DDBJ whole genome shotgun (WGS) entry which is preliminary data.</text>
</comment>
<gene>
    <name evidence="2" type="ORF">KC19_5G111900</name>
</gene>
<accession>A0A8T0I1M9</accession>
<evidence type="ECO:0000259" key="1">
    <source>
        <dbReference type="Pfam" id="PF24840"/>
    </source>
</evidence>
<organism evidence="2 3">
    <name type="scientific">Ceratodon purpureus</name>
    <name type="common">Fire moss</name>
    <name type="synonym">Dicranum purpureum</name>
    <dbReference type="NCBI Taxonomy" id="3225"/>
    <lineage>
        <taxon>Eukaryota</taxon>
        <taxon>Viridiplantae</taxon>
        <taxon>Streptophyta</taxon>
        <taxon>Embryophyta</taxon>
        <taxon>Bryophyta</taxon>
        <taxon>Bryophytina</taxon>
        <taxon>Bryopsida</taxon>
        <taxon>Dicranidae</taxon>
        <taxon>Pseudoditrichales</taxon>
        <taxon>Ditrichaceae</taxon>
        <taxon>Ceratodon</taxon>
    </lineage>
</organism>
<proteinExistence type="predicted"/>
<dbReference type="InterPro" id="IPR057514">
    <property type="entry name" value="NTF2_SigF"/>
</dbReference>